<organism evidence="7 8">
    <name type="scientific">Sphingopyxis panaciterrulae</name>
    <dbReference type="NCBI Taxonomy" id="462372"/>
    <lineage>
        <taxon>Bacteria</taxon>
        <taxon>Pseudomonadati</taxon>
        <taxon>Pseudomonadota</taxon>
        <taxon>Alphaproteobacteria</taxon>
        <taxon>Sphingomonadales</taxon>
        <taxon>Sphingomonadaceae</taxon>
        <taxon>Sphingopyxis</taxon>
    </lineage>
</organism>
<dbReference type="Proteomes" id="UP000537161">
    <property type="component" value="Unassembled WGS sequence"/>
</dbReference>
<keyword evidence="1" id="KW-0678">Repressor</keyword>
<proteinExistence type="predicted"/>
<dbReference type="InterPro" id="IPR009057">
    <property type="entry name" value="Homeodomain-like_sf"/>
</dbReference>
<dbReference type="GO" id="GO:0003700">
    <property type="term" value="F:DNA-binding transcription factor activity"/>
    <property type="evidence" value="ECO:0007669"/>
    <property type="project" value="TreeGrafter"/>
</dbReference>
<dbReference type="InterPro" id="IPR001647">
    <property type="entry name" value="HTH_TetR"/>
</dbReference>
<dbReference type="PROSITE" id="PS50977">
    <property type="entry name" value="HTH_TETR_2"/>
    <property type="match status" value="1"/>
</dbReference>
<keyword evidence="4" id="KW-0804">Transcription</keyword>
<sequence>MIKASNISKRRSSALKEGSAEYLAKRAELLAIAANQFKTKGYRSAKLAEIGLKAGLDRATVYYYFGSKEELFRECLRSGVEANIKQCVRIFEESSRTASERLKDIMEQLMRAYSDNFPNMYVYIQEDMEKIASEKSVWAHEIMGQTRLFEQIVIKLIAEAMENGELRSDIPVMLAANAVFGMLNWTHRWYNPEDHYSAGDVSEAFSRIFFDGMTRPNPEPSALSRRRKTS</sequence>
<comment type="caution">
    <text evidence="7">The sequence shown here is derived from an EMBL/GenBank/DDBJ whole genome shotgun (WGS) entry which is preliminary data.</text>
</comment>
<evidence type="ECO:0000313" key="7">
    <source>
        <dbReference type="EMBL" id="MBB5707042.1"/>
    </source>
</evidence>
<evidence type="ECO:0000256" key="1">
    <source>
        <dbReference type="ARBA" id="ARBA00022491"/>
    </source>
</evidence>
<dbReference type="AlphaFoldDB" id="A0A7W9B6C9"/>
<dbReference type="SUPFAM" id="SSF46689">
    <property type="entry name" value="Homeodomain-like"/>
    <property type="match status" value="1"/>
</dbReference>
<reference evidence="7 8" key="1">
    <citation type="submission" date="2020-08" db="EMBL/GenBank/DDBJ databases">
        <title>Genomic Encyclopedia of Type Strains, Phase IV (KMG-IV): sequencing the most valuable type-strain genomes for metagenomic binning, comparative biology and taxonomic classification.</title>
        <authorList>
            <person name="Goeker M."/>
        </authorList>
    </citation>
    <scope>NUCLEOTIDE SEQUENCE [LARGE SCALE GENOMIC DNA]</scope>
    <source>
        <strain evidence="7 8">DSM 27163</strain>
    </source>
</reference>
<dbReference type="Pfam" id="PF17932">
    <property type="entry name" value="TetR_C_24"/>
    <property type="match status" value="1"/>
</dbReference>
<accession>A0A7W9B6C9</accession>
<dbReference type="PRINTS" id="PR00455">
    <property type="entry name" value="HTHTETR"/>
</dbReference>
<feature type="domain" description="HTH tetR-type" evidence="6">
    <location>
        <begin position="23"/>
        <end position="83"/>
    </location>
</feature>
<protein>
    <submittedName>
        <fullName evidence="7">AcrR family transcriptional regulator</fullName>
    </submittedName>
</protein>
<gene>
    <name evidence="7" type="ORF">FHR21_002404</name>
</gene>
<dbReference type="InterPro" id="IPR041490">
    <property type="entry name" value="KstR2_TetR_C"/>
</dbReference>
<keyword evidence="8" id="KW-1185">Reference proteome</keyword>
<dbReference type="PANTHER" id="PTHR30055:SF175">
    <property type="entry name" value="HTH-TYPE TRANSCRIPTIONAL REPRESSOR KSTR2"/>
    <property type="match status" value="1"/>
</dbReference>
<feature type="DNA-binding region" description="H-T-H motif" evidence="5">
    <location>
        <begin position="46"/>
        <end position="65"/>
    </location>
</feature>
<evidence type="ECO:0000256" key="2">
    <source>
        <dbReference type="ARBA" id="ARBA00023015"/>
    </source>
</evidence>
<dbReference type="RefSeq" id="WP_184098522.1">
    <property type="nucleotide sequence ID" value="NZ_JACIJH010000007.1"/>
</dbReference>
<dbReference type="Gene3D" id="1.10.10.60">
    <property type="entry name" value="Homeodomain-like"/>
    <property type="match status" value="1"/>
</dbReference>
<evidence type="ECO:0000259" key="6">
    <source>
        <dbReference type="PROSITE" id="PS50977"/>
    </source>
</evidence>
<dbReference type="Gene3D" id="1.10.357.10">
    <property type="entry name" value="Tetracycline Repressor, domain 2"/>
    <property type="match status" value="1"/>
</dbReference>
<evidence type="ECO:0000256" key="3">
    <source>
        <dbReference type="ARBA" id="ARBA00023125"/>
    </source>
</evidence>
<dbReference type="InterPro" id="IPR036271">
    <property type="entry name" value="Tet_transcr_reg_TetR-rel_C_sf"/>
</dbReference>
<dbReference type="SUPFAM" id="SSF48498">
    <property type="entry name" value="Tetracyclin repressor-like, C-terminal domain"/>
    <property type="match status" value="1"/>
</dbReference>
<keyword evidence="2" id="KW-0805">Transcription regulation</keyword>
<name>A0A7W9B6C9_9SPHN</name>
<evidence type="ECO:0000256" key="4">
    <source>
        <dbReference type="ARBA" id="ARBA00023163"/>
    </source>
</evidence>
<dbReference type="Pfam" id="PF00440">
    <property type="entry name" value="TetR_N"/>
    <property type="match status" value="1"/>
</dbReference>
<evidence type="ECO:0000256" key="5">
    <source>
        <dbReference type="PROSITE-ProRule" id="PRU00335"/>
    </source>
</evidence>
<dbReference type="PANTHER" id="PTHR30055">
    <property type="entry name" value="HTH-TYPE TRANSCRIPTIONAL REGULATOR RUTR"/>
    <property type="match status" value="1"/>
</dbReference>
<dbReference type="EMBL" id="JACIJH010000007">
    <property type="protein sequence ID" value="MBB5707042.1"/>
    <property type="molecule type" value="Genomic_DNA"/>
</dbReference>
<evidence type="ECO:0000313" key="8">
    <source>
        <dbReference type="Proteomes" id="UP000537161"/>
    </source>
</evidence>
<dbReference type="GO" id="GO:0000976">
    <property type="term" value="F:transcription cis-regulatory region binding"/>
    <property type="evidence" value="ECO:0007669"/>
    <property type="project" value="TreeGrafter"/>
</dbReference>
<dbReference type="InterPro" id="IPR050109">
    <property type="entry name" value="HTH-type_TetR-like_transc_reg"/>
</dbReference>
<keyword evidence="3 5" id="KW-0238">DNA-binding</keyword>